<keyword evidence="3" id="KW-0862">Zinc</keyword>
<dbReference type="InterPro" id="IPR011009">
    <property type="entry name" value="Kinase-like_dom_sf"/>
</dbReference>
<accession>A0A7C1CDX1</accession>
<evidence type="ECO:0000313" key="6">
    <source>
        <dbReference type="EMBL" id="HDP14975.1"/>
    </source>
</evidence>
<dbReference type="SUPFAM" id="SSF56112">
    <property type="entry name" value="Protein kinase-like (PK-like)"/>
    <property type="match status" value="1"/>
</dbReference>
<dbReference type="Gene3D" id="1.10.510.10">
    <property type="entry name" value="Transferase(Phosphotransferase) domain 1"/>
    <property type="match status" value="1"/>
</dbReference>
<dbReference type="GO" id="GO:0005737">
    <property type="term" value="C:cytoplasm"/>
    <property type="evidence" value="ECO:0007669"/>
    <property type="project" value="TreeGrafter"/>
</dbReference>
<keyword evidence="1" id="KW-0479">Metal-binding</keyword>
<dbReference type="InterPro" id="IPR000719">
    <property type="entry name" value="Prot_kinase_dom"/>
</dbReference>
<dbReference type="Gene3D" id="2.30.30.380">
    <property type="entry name" value="Zn-finger domain of Sec23/24"/>
    <property type="match status" value="1"/>
</dbReference>
<dbReference type="PROSITE" id="PS50011">
    <property type="entry name" value="PROTEIN_KINASE_DOM"/>
    <property type="match status" value="1"/>
</dbReference>
<dbReference type="InterPro" id="IPR008271">
    <property type="entry name" value="Ser/Thr_kinase_AS"/>
</dbReference>
<proteinExistence type="predicted"/>
<dbReference type="GO" id="GO:0004674">
    <property type="term" value="F:protein serine/threonine kinase activity"/>
    <property type="evidence" value="ECO:0007669"/>
    <property type="project" value="TreeGrafter"/>
</dbReference>
<protein>
    <submittedName>
        <fullName evidence="6">Zinc-ribbon domain-containing protein</fullName>
    </submittedName>
</protein>
<dbReference type="Pfam" id="PF13240">
    <property type="entry name" value="Zn_Ribbon_1"/>
    <property type="match status" value="1"/>
</dbReference>
<evidence type="ECO:0000256" key="1">
    <source>
        <dbReference type="ARBA" id="ARBA00022723"/>
    </source>
</evidence>
<dbReference type="EMBL" id="DSAY01000076">
    <property type="protein sequence ID" value="HDP14975.1"/>
    <property type="molecule type" value="Genomic_DNA"/>
</dbReference>
<evidence type="ECO:0000259" key="5">
    <source>
        <dbReference type="PROSITE" id="PS50199"/>
    </source>
</evidence>
<dbReference type="GO" id="GO:0008270">
    <property type="term" value="F:zinc ion binding"/>
    <property type="evidence" value="ECO:0007669"/>
    <property type="project" value="UniProtKB-KW"/>
</dbReference>
<feature type="domain" description="Protein kinase" evidence="4">
    <location>
        <begin position="101"/>
        <end position="371"/>
    </location>
</feature>
<dbReference type="InterPro" id="IPR053235">
    <property type="entry name" value="Ser_Thr_kinase"/>
</dbReference>
<evidence type="ECO:0000256" key="2">
    <source>
        <dbReference type="ARBA" id="ARBA00022771"/>
    </source>
</evidence>
<keyword evidence="2" id="KW-0863">Zinc-finger</keyword>
<dbReference type="InterPro" id="IPR001876">
    <property type="entry name" value="Znf_RanBP2"/>
</dbReference>
<dbReference type="PROSITE" id="PS50199">
    <property type="entry name" value="ZF_RANBP2_2"/>
    <property type="match status" value="1"/>
</dbReference>
<dbReference type="PROSITE" id="PS00108">
    <property type="entry name" value="PROTEIN_KINASE_ST"/>
    <property type="match status" value="1"/>
</dbReference>
<dbReference type="CDD" id="cd14014">
    <property type="entry name" value="STKc_PknB_like"/>
    <property type="match status" value="1"/>
</dbReference>
<organism evidence="6">
    <name type="scientific">Thermofilum adornatum</name>
    <dbReference type="NCBI Taxonomy" id="1365176"/>
    <lineage>
        <taxon>Archaea</taxon>
        <taxon>Thermoproteota</taxon>
        <taxon>Thermoprotei</taxon>
        <taxon>Thermofilales</taxon>
        <taxon>Thermofilaceae</taxon>
        <taxon>Thermofilum</taxon>
    </lineage>
</organism>
<sequence>MHLEAWVCPNCGTKNEPFSRFCRNCGAERPGLWRCSKGHLNVPFAEFCTQCGEPRAKQPPPLPPLDIARLEELFVCKSVDVELPVVIPVERPSSPLLIHGYECRSLLNLTEISATLLCVDENAANHVLKIPARYYLQRRSGGRDIRKTTFGNFGREVEVLRDVASLKHCSIVKFEEAFEAQGDSPPTLVFEYCEGGSLEDVLKEYAREGKKLGPVTAARIIVQVAAALKKIHELGYAHGDVKPGNILFSRDCIPKLADFNSARAIAVVSHSRVPLTYGYASPEHVRGGRPSQKGDVWSLALTLYEAATGENLFPLAETEYIEAIAGLEDGEKPEIETGDSDLDEIVERCLKVRPEERPSMEQFEEMLIKYLLKKLGMER</sequence>
<dbReference type="SMART" id="SM00220">
    <property type="entry name" value="S_TKc"/>
    <property type="match status" value="1"/>
</dbReference>
<dbReference type="GO" id="GO:0005524">
    <property type="term" value="F:ATP binding"/>
    <property type="evidence" value="ECO:0007669"/>
    <property type="project" value="InterPro"/>
</dbReference>
<dbReference type="PANTHER" id="PTHR24361">
    <property type="entry name" value="MITOGEN-ACTIVATED KINASE KINASE KINASE"/>
    <property type="match status" value="1"/>
</dbReference>
<feature type="domain" description="RanBP2-type" evidence="5">
    <location>
        <begin position="2"/>
        <end position="31"/>
    </location>
</feature>
<reference evidence="6" key="1">
    <citation type="journal article" date="2020" name="mSystems">
        <title>Genome- and Community-Level Interaction Insights into Carbon Utilization and Element Cycling Functions of Hydrothermarchaeota in Hydrothermal Sediment.</title>
        <authorList>
            <person name="Zhou Z."/>
            <person name="Liu Y."/>
            <person name="Xu W."/>
            <person name="Pan J."/>
            <person name="Luo Z.H."/>
            <person name="Li M."/>
        </authorList>
    </citation>
    <scope>NUCLEOTIDE SEQUENCE [LARGE SCALE GENOMIC DNA]</scope>
    <source>
        <strain evidence="6">SpSt-116</strain>
    </source>
</reference>
<dbReference type="AlphaFoldDB" id="A0A7C1CDX1"/>
<gene>
    <name evidence="6" type="ORF">ENN26_04250</name>
</gene>
<dbReference type="Pfam" id="PF00069">
    <property type="entry name" value="Pkinase"/>
    <property type="match status" value="1"/>
</dbReference>
<dbReference type="InterPro" id="IPR026870">
    <property type="entry name" value="Zinc_ribbon_dom"/>
</dbReference>
<dbReference type="PROSITE" id="PS01358">
    <property type="entry name" value="ZF_RANBP2_1"/>
    <property type="match status" value="1"/>
</dbReference>
<name>A0A7C1CDX1_9CREN</name>
<comment type="caution">
    <text evidence="6">The sequence shown here is derived from an EMBL/GenBank/DDBJ whole genome shotgun (WGS) entry which is preliminary data.</text>
</comment>
<dbReference type="SMART" id="SM00547">
    <property type="entry name" value="ZnF_RBZ"/>
    <property type="match status" value="2"/>
</dbReference>
<evidence type="ECO:0000259" key="4">
    <source>
        <dbReference type="PROSITE" id="PS50011"/>
    </source>
</evidence>
<evidence type="ECO:0000256" key="3">
    <source>
        <dbReference type="ARBA" id="ARBA00022833"/>
    </source>
</evidence>